<keyword evidence="11 12" id="KW-0472">Membrane</keyword>
<evidence type="ECO:0000256" key="12">
    <source>
        <dbReference type="SAM" id="Phobius"/>
    </source>
</evidence>
<dbReference type="GO" id="GO:0005507">
    <property type="term" value="F:copper ion binding"/>
    <property type="evidence" value="ECO:0007669"/>
    <property type="project" value="InterPro"/>
</dbReference>
<evidence type="ECO:0000256" key="1">
    <source>
        <dbReference type="ARBA" id="ARBA00004141"/>
    </source>
</evidence>
<sequence length="264" mass="29316">MSDQHEVTDLAPTPGERLRNAMKARDVKITIVFGVIITAVFVVIGLWFYPKFMPEIMSENMKRGKDVIVYFTVISAPIAGLVIAVALYTLLDRHHGENPPEEAASFRTHTPIVFAWTVISALFCITAIVWGLTEMNVNSEDATENAKSALVVEVTGSQWVWTFNYPELGVQSEQLNLPLDRPVEFRVHSVDVNHSFWPVQLGVKVDANDRVTTLAHTTPDVLGTIDIKCAELCGLYHAYMETQGKVMKEADFNSWVTAQGGHAA</sequence>
<comment type="subcellular location">
    <subcellularLocation>
        <location evidence="1">Membrane</location>
        <topology evidence="1">Multi-pass membrane protein</topology>
    </subcellularLocation>
</comment>
<dbReference type="GO" id="GO:0004129">
    <property type="term" value="F:cytochrome-c oxidase activity"/>
    <property type="evidence" value="ECO:0007669"/>
    <property type="project" value="UniProtKB-EC"/>
</dbReference>
<dbReference type="InterPro" id="IPR045187">
    <property type="entry name" value="CcO_II"/>
</dbReference>
<dbReference type="PROSITE" id="PS00078">
    <property type="entry name" value="COX2"/>
    <property type="match status" value="1"/>
</dbReference>
<keyword evidence="10" id="KW-0186">Copper</keyword>
<dbReference type="EC" id="7.1.1.9" evidence="3"/>
<evidence type="ECO:0000256" key="5">
    <source>
        <dbReference type="ARBA" id="ARBA00022692"/>
    </source>
</evidence>
<dbReference type="PANTHER" id="PTHR22888:SF9">
    <property type="entry name" value="CYTOCHROME C OXIDASE SUBUNIT 2"/>
    <property type="match status" value="1"/>
</dbReference>
<keyword evidence="7" id="KW-1278">Translocase</keyword>
<dbReference type="EMBL" id="CAFBMD010000010">
    <property type="protein sequence ID" value="CAB4889950.1"/>
    <property type="molecule type" value="Genomic_DNA"/>
</dbReference>
<dbReference type="EMBL" id="CAEZXW010000070">
    <property type="protein sequence ID" value="CAB4708709.1"/>
    <property type="molecule type" value="Genomic_DNA"/>
</dbReference>
<name>A0A6J7FAG6_9ZZZZ</name>
<evidence type="ECO:0000256" key="4">
    <source>
        <dbReference type="ARBA" id="ARBA00022448"/>
    </source>
</evidence>
<dbReference type="InterPro" id="IPR008972">
    <property type="entry name" value="Cupredoxin"/>
</dbReference>
<dbReference type="PROSITE" id="PS50857">
    <property type="entry name" value="COX2_CUA"/>
    <property type="match status" value="1"/>
</dbReference>
<dbReference type="SUPFAM" id="SSF49503">
    <property type="entry name" value="Cupredoxins"/>
    <property type="match status" value="1"/>
</dbReference>
<keyword evidence="8" id="KW-0249">Electron transport</keyword>
<proteinExistence type="inferred from homology"/>
<evidence type="ECO:0000256" key="11">
    <source>
        <dbReference type="ARBA" id="ARBA00023136"/>
    </source>
</evidence>
<comment type="similarity">
    <text evidence="2">Belongs to the cytochrome c oxidase subunit 2 family.</text>
</comment>
<evidence type="ECO:0000313" key="16">
    <source>
        <dbReference type="EMBL" id="CAB5042074.1"/>
    </source>
</evidence>
<dbReference type="AlphaFoldDB" id="A0A6J7FAG6"/>
<feature type="transmembrane region" description="Helical" evidence="12">
    <location>
        <begin position="27"/>
        <end position="48"/>
    </location>
</feature>
<keyword evidence="6" id="KW-0479">Metal-binding</keyword>
<feature type="transmembrane region" description="Helical" evidence="12">
    <location>
        <begin position="112"/>
        <end position="132"/>
    </location>
</feature>
<evidence type="ECO:0000256" key="6">
    <source>
        <dbReference type="ARBA" id="ARBA00022723"/>
    </source>
</evidence>
<reference evidence="15" key="1">
    <citation type="submission" date="2020-05" db="EMBL/GenBank/DDBJ databases">
        <authorList>
            <person name="Chiriac C."/>
            <person name="Salcher M."/>
            <person name="Ghai R."/>
            <person name="Kavagutti S V."/>
        </authorList>
    </citation>
    <scope>NUCLEOTIDE SEQUENCE</scope>
</reference>
<accession>A0A6J7FAG6</accession>
<evidence type="ECO:0000256" key="2">
    <source>
        <dbReference type="ARBA" id="ARBA00007866"/>
    </source>
</evidence>
<feature type="domain" description="Cytochrome oxidase subunit II copper A binding" evidence="13">
    <location>
        <begin position="147"/>
        <end position="258"/>
    </location>
</feature>
<dbReference type="InterPro" id="IPR002429">
    <property type="entry name" value="CcO_II-like_C"/>
</dbReference>
<dbReference type="Pfam" id="PF00116">
    <property type="entry name" value="COX2"/>
    <property type="match status" value="1"/>
</dbReference>
<feature type="transmembrane region" description="Helical" evidence="12">
    <location>
        <begin position="68"/>
        <end position="91"/>
    </location>
</feature>
<dbReference type="InterPro" id="IPR036257">
    <property type="entry name" value="Cyt_c_oxidase_su2_TM_sf"/>
</dbReference>
<evidence type="ECO:0000256" key="9">
    <source>
        <dbReference type="ARBA" id="ARBA00022989"/>
    </source>
</evidence>
<dbReference type="Gene3D" id="1.10.287.90">
    <property type="match status" value="1"/>
</dbReference>
<protein>
    <recommendedName>
        <fullName evidence="3">cytochrome-c oxidase</fullName>
        <ecNumber evidence="3">7.1.1.9</ecNumber>
    </recommendedName>
</protein>
<dbReference type="GO" id="GO:0042773">
    <property type="term" value="P:ATP synthesis coupled electron transport"/>
    <property type="evidence" value="ECO:0007669"/>
    <property type="project" value="TreeGrafter"/>
</dbReference>
<evidence type="ECO:0000259" key="13">
    <source>
        <dbReference type="PROSITE" id="PS50857"/>
    </source>
</evidence>
<keyword evidence="4" id="KW-0813">Transport</keyword>
<gene>
    <name evidence="14" type="ORF">UFOPK2593_01042</name>
    <name evidence="15" type="ORF">UFOPK3492_00262</name>
    <name evidence="16" type="ORF">UFOPK4234_01408</name>
</gene>
<keyword evidence="9 12" id="KW-1133">Transmembrane helix</keyword>
<dbReference type="PANTHER" id="PTHR22888">
    <property type="entry name" value="CYTOCHROME C OXIDASE, SUBUNIT II"/>
    <property type="match status" value="1"/>
</dbReference>
<evidence type="ECO:0000313" key="14">
    <source>
        <dbReference type="EMBL" id="CAB4708709.1"/>
    </source>
</evidence>
<dbReference type="InterPro" id="IPR001505">
    <property type="entry name" value="Copper_CuA"/>
</dbReference>
<dbReference type="GO" id="GO:0016020">
    <property type="term" value="C:membrane"/>
    <property type="evidence" value="ECO:0007669"/>
    <property type="project" value="UniProtKB-SubCell"/>
</dbReference>
<evidence type="ECO:0000256" key="7">
    <source>
        <dbReference type="ARBA" id="ARBA00022967"/>
    </source>
</evidence>
<dbReference type="EMBL" id="CAFBQA010000106">
    <property type="protein sequence ID" value="CAB5042074.1"/>
    <property type="molecule type" value="Genomic_DNA"/>
</dbReference>
<evidence type="ECO:0000256" key="10">
    <source>
        <dbReference type="ARBA" id="ARBA00023008"/>
    </source>
</evidence>
<evidence type="ECO:0000256" key="8">
    <source>
        <dbReference type="ARBA" id="ARBA00022982"/>
    </source>
</evidence>
<dbReference type="Gene3D" id="2.60.40.420">
    <property type="entry name" value="Cupredoxins - blue copper proteins"/>
    <property type="match status" value="1"/>
</dbReference>
<evidence type="ECO:0000313" key="15">
    <source>
        <dbReference type="EMBL" id="CAB4889950.1"/>
    </source>
</evidence>
<keyword evidence="5 12" id="KW-0812">Transmembrane</keyword>
<organism evidence="15">
    <name type="scientific">freshwater metagenome</name>
    <dbReference type="NCBI Taxonomy" id="449393"/>
    <lineage>
        <taxon>unclassified sequences</taxon>
        <taxon>metagenomes</taxon>
        <taxon>ecological metagenomes</taxon>
    </lineage>
</organism>
<evidence type="ECO:0000256" key="3">
    <source>
        <dbReference type="ARBA" id="ARBA00012949"/>
    </source>
</evidence>